<dbReference type="SUPFAM" id="SSF52156">
    <property type="entry name" value="Initiation factor IF2/eIF5b, domain 3"/>
    <property type="match status" value="1"/>
</dbReference>
<dbReference type="InterPro" id="IPR027417">
    <property type="entry name" value="P-loop_NTPase"/>
</dbReference>
<dbReference type="AlphaFoldDB" id="F4LJE3"/>
<dbReference type="PROSITE" id="PS01176">
    <property type="entry name" value="IF2"/>
    <property type="match status" value="1"/>
</dbReference>
<dbReference type="NCBIfam" id="TIGR00487">
    <property type="entry name" value="IF-2"/>
    <property type="match status" value="1"/>
</dbReference>
<evidence type="ECO:0000256" key="9">
    <source>
        <dbReference type="SAM" id="MobiDB-lite"/>
    </source>
</evidence>
<dbReference type="STRING" id="906968.Trebr_1970"/>
<dbReference type="Pfam" id="PF00009">
    <property type="entry name" value="GTP_EFTU"/>
    <property type="match status" value="1"/>
</dbReference>
<dbReference type="CDD" id="cd03702">
    <property type="entry name" value="IF2_mtIF2_II"/>
    <property type="match status" value="1"/>
</dbReference>
<dbReference type="Pfam" id="PF04760">
    <property type="entry name" value="IF2_N"/>
    <property type="match status" value="1"/>
</dbReference>
<dbReference type="GO" id="GO:0005525">
    <property type="term" value="F:GTP binding"/>
    <property type="evidence" value="ECO:0007669"/>
    <property type="project" value="UniProtKB-KW"/>
</dbReference>
<dbReference type="Gene3D" id="3.40.50.10050">
    <property type="entry name" value="Translation initiation factor IF- 2, domain 3"/>
    <property type="match status" value="1"/>
</dbReference>
<dbReference type="Gene3D" id="3.40.50.300">
    <property type="entry name" value="P-loop containing nucleotide triphosphate hydrolases"/>
    <property type="match status" value="1"/>
</dbReference>
<dbReference type="KEGG" id="tbe:Trebr_1970"/>
<dbReference type="GO" id="GO:0003924">
    <property type="term" value="F:GTPase activity"/>
    <property type="evidence" value="ECO:0007669"/>
    <property type="project" value="UniProtKB-UniRule"/>
</dbReference>
<evidence type="ECO:0000259" key="10">
    <source>
        <dbReference type="PROSITE" id="PS51722"/>
    </source>
</evidence>
<dbReference type="InterPro" id="IPR023115">
    <property type="entry name" value="TIF_IF2_dom3"/>
</dbReference>
<organism evidence="11 12">
    <name type="scientific">Treponema brennaborense (strain DSM 12168 / CIP 105900 / DD5/3)</name>
    <dbReference type="NCBI Taxonomy" id="906968"/>
    <lineage>
        <taxon>Bacteria</taxon>
        <taxon>Pseudomonadati</taxon>
        <taxon>Spirochaetota</taxon>
        <taxon>Spirochaetia</taxon>
        <taxon>Spirochaetales</taxon>
        <taxon>Treponemataceae</taxon>
        <taxon>Treponema</taxon>
    </lineage>
</organism>
<keyword evidence="6 7" id="KW-0342">GTP-binding</keyword>
<accession>F4LJE3</accession>
<feature type="binding site" evidence="7">
    <location>
        <begin position="474"/>
        <end position="478"/>
    </location>
    <ligand>
        <name>GTP</name>
        <dbReference type="ChEBI" id="CHEBI:37565"/>
    </ligand>
</feature>
<dbReference type="OrthoDB" id="9811804at2"/>
<dbReference type="PANTHER" id="PTHR43381">
    <property type="entry name" value="TRANSLATION INITIATION FACTOR IF-2-RELATED"/>
    <property type="match status" value="1"/>
</dbReference>
<evidence type="ECO:0000256" key="2">
    <source>
        <dbReference type="ARBA" id="ARBA00020675"/>
    </source>
</evidence>
<feature type="region of interest" description="G-domain" evidence="7">
    <location>
        <begin position="422"/>
        <end position="570"/>
    </location>
</feature>
<comment type="subcellular location">
    <subcellularLocation>
        <location evidence="7">Cytoplasm</location>
    </subcellularLocation>
</comment>
<name>F4LJE3_TREBD</name>
<dbReference type="EMBL" id="CP002696">
    <property type="protein sequence ID" value="AEE17388.1"/>
    <property type="molecule type" value="Genomic_DNA"/>
</dbReference>
<feature type="compositionally biased region" description="Gly residues" evidence="9">
    <location>
        <begin position="182"/>
        <end position="285"/>
    </location>
</feature>
<dbReference type="InterPro" id="IPR005225">
    <property type="entry name" value="Small_GTP-bd"/>
</dbReference>
<comment type="function">
    <text evidence="7 8">One of the essential components for the initiation of protein synthesis. Protects formylmethionyl-tRNA from spontaneous hydrolysis and promotes its binding to the 30S ribosomal subunits. Also involved in the hydrolysis of GTP during the formation of the 70S ribosomal complex.</text>
</comment>
<evidence type="ECO:0000256" key="5">
    <source>
        <dbReference type="ARBA" id="ARBA00022917"/>
    </source>
</evidence>
<sequence>MADEVENKPKFILNKQKSDPQPSGASPNPSAEPAKVVVHKQSAVDADKAPEKKKVVVVKKKVVVTAAPAAAAKGDGPKPAVKPIPSSAPAAAPAAARPGSDSVRKDKPAPQGQDAAPRAEQKPRQNAPFELSPSRPNVKAGNLSDKPRNNNYRGGRDGGGYGQRREGGFTGAQAREGYQNRGQGGYNRGPGQGNPGGQGGYNRGPGQGAQGGPGGYNRGPGQGGPGGYNRGPGQGGQGGYNRGPGQGGPGGYSRGPGQGGPGGYNRGPGGYNRGPGQGGRPGFGGAPSTPIEEAKKVPAKKTFKAKKPVYSRRDREEEFRDKLFGQKKKQSTMANPVPQSIEIMETVSVSDLAKKMNLKASDIIAKLMSMGMMVSITQSIDADTATLVASEYGCDVHIVSLYDETVIESDTGSDAGEQPRPPVVTIMGHVDHGKTKTLDAIRSAHVAEGEFGGITQHIGAYMVETAKGRITFLDTPGHEAFTMMRARGAKITDIVVLVVAADDGVMPQTVEAINHAKDAKVPIIVAVNKIDKPEANPDRVKTQLSDLGLIPEDWGGDTQFVHISALKKEGLDNLLDAILLQAEVLELQATRDCRAEGKIVESRVDHGRGVVSTVIIERGTLRTGDPFVAGIYSGRVRAIFNDVGQKIDEATPSMPVEILGMESMPNAGDPFQVTDTEKTARSISAKRQELKRFEDAKSVKKVTLDNLYDTIDAGEVMELKVIIKADVQGSAEALKSSLEKLSTKDIRLVVIHSSAGAINESDVMLAAADSNAIIVGFNVRPTPKAKLIADQEKVDIRKYNVIYKAVEEITLAMEGMLKPDVKEEVIGTVEVRDTFRVPKIGTIAGSYVLQGTVKRTSSVNVIREGIVVYTGKISSLKRFKDDVKEVAAGYECGIGVDSWHDIQVGDQFEVFEFVEVARKLGDPISNAKTAADSGAGE</sequence>
<dbReference type="InterPro" id="IPR000795">
    <property type="entry name" value="T_Tr_GTP-bd_dom"/>
</dbReference>
<feature type="compositionally biased region" description="Basic residues" evidence="9">
    <location>
        <begin position="297"/>
        <end position="310"/>
    </location>
</feature>
<dbReference type="InterPro" id="IPR044145">
    <property type="entry name" value="IF2_II"/>
</dbReference>
<evidence type="ECO:0000256" key="8">
    <source>
        <dbReference type="RuleBase" id="RU000644"/>
    </source>
</evidence>
<evidence type="ECO:0000256" key="6">
    <source>
        <dbReference type="ARBA" id="ARBA00023134"/>
    </source>
</evidence>
<dbReference type="FunFam" id="3.40.50.300:FF:000019">
    <property type="entry name" value="Translation initiation factor IF-2"/>
    <property type="match status" value="1"/>
</dbReference>
<dbReference type="FunFam" id="2.40.30.10:FF:000007">
    <property type="entry name" value="Translation initiation factor IF-2"/>
    <property type="match status" value="1"/>
</dbReference>
<dbReference type="Pfam" id="PF11987">
    <property type="entry name" value="IF-2"/>
    <property type="match status" value="1"/>
</dbReference>
<dbReference type="SUPFAM" id="SSF52540">
    <property type="entry name" value="P-loop containing nucleoside triphosphate hydrolases"/>
    <property type="match status" value="1"/>
</dbReference>
<feature type="compositionally biased region" description="Polar residues" evidence="9">
    <location>
        <begin position="19"/>
        <end position="29"/>
    </location>
</feature>
<dbReference type="PROSITE" id="PS51722">
    <property type="entry name" value="G_TR_2"/>
    <property type="match status" value="1"/>
</dbReference>
<dbReference type="PANTHER" id="PTHR43381:SF5">
    <property type="entry name" value="TR-TYPE G DOMAIN-CONTAINING PROTEIN"/>
    <property type="match status" value="1"/>
</dbReference>
<evidence type="ECO:0000313" key="11">
    <source>
        <dbReference type="EMBL" id="AEE17388.1"/>
    </source>
</evidence>
<dbReference type="CDD" id="cd01887">
    <property type="entry name" value="IF2_eIF5B"/>
    <property type="match status" value="1"/>
</dbReference>
<dbReference type="SUPFAM" id="SSF50447">
    <property type="entry name" value="Translation proteins"/>
    <property type="match status" value="2"/>
</dbReference>
<dbReference type="RefSeq" id="WP_013759092.1">
    <property type="nucleotide sequence ID" value="NC_015500.1"/>
</dbReference>
<dbReference type="FunFam" id="3.40.50.10050:FF:000001">
    <property type="entry name" value="Translation initiation factor IF-2"/>
    <property type="match status" value="1"/>
</dbReference>
<evidence type="ECO:0000256" key="1">
    <source>
        <dbReference type="ARBA" id="ARBA00007733"/>
    </source>
</evidence>
<proteinExistence type="inferred from homology"/>
<dbReference type="InterPro" id="IPR009000">
    <property type="entry name" value="Transl_B-barrel_sf"/>
</dbReference>
<dbReference type="GO" id="GO:0003743">
    <property type="term" value="F:translation initiation factor activity"/>
    <property type="evidence" value="ECO:0007669"/>
    <property type="project" value="UniProtKB-UniRule"/>
</dbReference>
<evidence type="ECO:0000256" key="4">
    <source>
        <dbReference type="ARBA" id="ARBA00022741"/>
    </source>
</evidence>
<keyword evidence="7" id="KW-0963">Cytoplasm</keyword>
<evidence type="ECO:0000313" key="12">
    <source>
        <dbReference type="Proteomes" id="UP000006546"/>
    </source>
</evidence>
<dbReference type="InterPro" id="IPR036925">
    <property type="entry name" value="TIF_IF2_dom3_sf"/>
</dbReference>
<evidence type="ECO:0000256" key="3">
    <source>
        <dbReference type="ARBA" id="ARBA00022540"/>
    </source>
</evidence>
<dbReference type="eggNOG" id="COG0532">
    <property type="taxonomic scope" value="Bacteria"/>
</dbReference>
<feature type="binding site" evidence="7">
    <location>
        <begin position="528"/>
        <end position="531"/>
    </location>
    <ligand>
        <name>GTP</name>
        <dbReference type="ChEBI" id="CHEBI:37565"/>
    </ligand>
</feature>
<gene>
    <name evidence="7" type="primary">infB</name>
    <name evidence="11" type="ordered locus">Trebr_1970</name>
</gene>
<dbReference type="GO" id="GO:0005829">
    <property type="term" value="C:cytosol"/>
    <property type="evidence" value="ECO:0007669"/>
    <property type="project" value="TreeGrafter"/>
</dbReference>
<dbReference type="HOGENOM" id="CLU_006301_5_1_12"/>
<protein>
    <recommendedName>
        <fullName evidence="2 7">Translation initiation factor IF-2</fullName>
    </recommendedName>
</protein>
<dbReference type="HAMAP" id="MF_00100_B">
    <property type="entry name" value="IF_2_B"/>
    <property type="match status" value="1"/>
</dbReference>
<dbReference type="FunFam" id="2.40.30.10:FF:000008">
    <property type="entry name" value="Translation initiation factor IF-2"/>
    <property type="match status" value="1"/>
</dbReference>
<dbReference type="InterPro" id="IPR053905">
    <property type="entry name" value="EF-G-like_DII"/>
</dbReference>
<feature type="region of interest" description="Disordered" evidence="9">
    <location>
        <begin position="66"/>
        <end position="314"/>
    </location>
</feature>
<dbReference type="InterPro" id="IPR015760">
    <property type="entry name" value="TIF_IF2"/>
</dbReference>
<feature type="domain" description="Tr-type G" evidence="10">
    <location>
        <begin position="419"/>
        <end position="586"/>
    </location>
</feature>
<dbReference type="Gene3D" id="2.40.30.10">
    <property type="entry name" value="Translation factors"/>
    <property type="match status" value="2"/>
</dbReference>
<dbReference type="InterPro" id="IPR000178">
    <property type="entry name" value="TF_IF2_bacterial-like"/>
</dbReference>
<dbReference type="InterPro" id="IPR006847">
    <property type="entry name" value="IF2_N"/>
</dbReference>
<reference evidence="12" key="1">
    <citation type="submission" date="2011-04" db="EMBL/GenBank/DDBJ databases">
        <title>The complete genome of Treponema brennaborense DSM 12168.</title>
        <authorList>
            <person name="Lucas S."/>
            <person name="Han J."/>
            <person name="Lapidus A."/>
            <person name="Bruce D."/>
            <person name="Goodwin L."/>
            <person name="Pitluck S."/>
            <person name="Peters L."/>
            <person name="Kyrpides N."/>
            <person name="Mavromatis K."/>
            <person name="Ivanova N."/>
            <person name="Mikhailova N."/>
            <person name="Pagani I."/>
            <person name="Teshima H."/>
            <person name="Detter J.C."/>
            <person name="Tapia R."/>
            <person name="Han C."/>
            <person name="Land M."/>
            <person name="Hauser L."/>
            <person name="Markowitz V."/>
            <person name="Cheng J.-F."/>
            <person name="Hugenholtz P."/>
            <person name="Woyke T."/>
            <person name="Wu D."/>
            <person name="Gronow S."/>
            <person name="Wellnitz S."/>
            <person name="Brambilla E."/>
            <person name="Klenk H.-P."/>
            <person name="Eisen J.A."/>
        </authorList>
    </citation>
    <scope>NUCLEOTIDE SEQUENCE [LARGE SCALE GENOMIC DNA]</scope>
    <source>
        <strain evidence="12">DSM 12168 / CIP 105900 / DD5/3</strain>
    </source>
</reference>
<comment type="similarity">
    <text evidence="1 7 8">Belongs to the TRAFAC class translation factor GTPase superfamily. Classic translation factor GTPase family. IF-2 subfamily.</text>
</comment>
<dbReference type="Proteomes" id="UP000006546">
    <property type="component" value="Chromosome"/>
</dbReference>
<dbReference type="Pfam" id="PF22042">
    <property type="entry name" value="EF-G_D2"/>
    <property type="match status" value="1"/>
</dbReference>
<keyword evidence="12" id="KW-1185">Reference proteome</keyword>
<feature type="region of interest" description="Disordered" evidence="9">
    <location>
        <begin position="1"/>
        <end position="53"/>
    </location>
</feature>
<evidence type="ECO:0000256" key="7">
    <source>
        <dbReference type="HAMAP-Rule" id="MF_00100"/>
    </source>
</evidence>
<dbReference type="NCBIfam" id="TIGR00231">
    <property type="entry name" value="small_GTP"/>
    <property type="match status" value="1"/>
</dbReference>
<feature type="binding site" evidence="7">
    <location>
        <begin position="428"/>
        <end position="435"/>
    </location>
    <ligand>
        <name>GTP</name>
        <dbReference type="ChEBI" id="CHEBI:37565"/>
    </ligand>
</feature>
<dbReference type="CDD" id="cd03692">
    <property type="entry name" value="mtIF2_IVc"/>
    <property type="match status" value="1"/>
</dbReference>
<keyword evidence="5 7" id="KW-0648">Protein biosynthesis</keyword>
<keyword evidence="4 7" id="KW-0547">Nucleotide-binding</keyword>
<feature type="compositionally biased region" description="Low complexity" evidence="9">
    <location>
        <begin position="66"/>
        <end position="98"/>
    </location>
</feature>
<keyword evidence="3 7" id="KW-0396">Initiation factor</keyword>